<sequence>MLFTLASMMAISWLIASFLSLQSLVSGTGRYMESWNTIGRTVEYVSTRTEGNVLNTVAIRGLQARLRQELATEAEISAALDAELDKANAFWQLAGLDPEQLALVRDAIADKSLTQRVREVAEANPDSVHSSLSFWPTETSVIVRTQASKVGSVREAYLQPALSRALVVLGRIISVVFVILTVAIALVWRLLMVPMLTSLEQTQEVLRSQQDDLRLVLDNMPALVCWVGSDLKLQIVNQTFARELGALGDLAGRSVDQVLGLQNWARVAPFFQAALQGARANFDAEIDTVEGKKTFQISLVPDRSCGNLKEQRVYVMLVDVGDRVEVERILRRSHQTISSTLNSIGDGVIALDEHGRVTQFNQLAERLTGVNRGTAQGELLGDVVLLRNPQTGQEHHFDAAPISGEGALEETHLDLELVPHGGGKILIACSVAPIFFNESRARGAVIVFRDISVEQSLRERAHQSDKMNTIGQLAGGISHDFNNMLGGLLTQLEMLHIKNADRLDSDSEMLITSMNRTIDRARDLTRNLSAFARVQTLEFSVVDIKAVVSDALQIVSETVDRRVQLKWDPPQEALAVRGNGSALQAVLLNVVLNGVQSMTEGGKLTVSLRRAHMATSADLRSTFQLVAGDYIVVRIEDTGPGMTAREIERIFDPFSQPNAGRGSSGLGLAAAYGTLIDHKGGAEVNSRVGVGTVFDIYLPATSADGIAPAPAVADPPLRTEKPLILLVDDEDGLRSTGSAFLKMRNYDVLTASDGQEAVDLYTEHSAEIDLCLLDLNLPRLNGYQVFRTIREIRPDCPVVFVTGFSGEKELGDLVRCGMSILHKPYRLKELDATVEKALSARPPDEPVFNATSDVERLA</sequence>
<evidence type="ECO:0000256" key="6">
    <source>
        <dbReference type="PROSITE-ProRule" id="PRU00169"/>
    </source>
</evidence>
<dbReference type="InterPro" id="IPR005467">
    <property type="entry name" value="His_kinase_dom"/>
</dbReference>
<dbReference type="CDD" id="cd00082">
    <property type="entry name" value="HisKA"/>
    <property type="match status" value="1"/>
</dbReference>
<dbReference type="SMART" id="SM00387">
    <property type="entry name" value="HATPase_c"/>
    <property type="match status" value="1"/>
</dbReference>
<evidence type="ECO:0000259" key="8">
    <source>
        <dbReference type="PROSITE" id="PS50109"/>
    </source>
</evidence>
<evidence type="ECO:0000256" key="5">
    <source>
        <dbReference type="ARBA" id="ARBA00022777"/>
    </source>
</evidence>
<dbReference type="RefSeq" id="WP_142834720.1">
    <property type="nucleotide sequence ID" value="NZ_VFSV01000015.1"/>
</dbReference>
<dbReference type="InterPro" id="IPR011006">
    <property type="entry name" value="CheY-like_superfamily"/>
</dbReference>
<evidence type="ECO:0000256" key="3">
    <source>
        <dbReference type="ARBA" id="ARBA00022553"/>
    </source>
</evidence>
<dbReference type="InterPro" id="IPR036890">
    <property type="entry name" value="HATPase_C_sf"/>
</dbReference>
<reference evidence="11 12" key="1">
    <citation type="submission" date="2019-06" db="EMBL/GenBank/DDBJ databases">
        <title>Paenimaribius caenipelagi gen. nov., sp. nov., isolated from a tidal flat.</title>
        <authorList>
            <person name="Yoon J.-H."/>
        </authorList>
    </citation>
    <scope>NUCLEOTIDE SEQUENCE [LARGE SCALE GENOMIC DNA]</scope>
    <source>
        <strain evidence="11 12">JBTF-M29</strain>
    </source>
</reference>
<dbReference type="Gene3D" id="3.30.565.10">
    <property type="entry name" value="Histidine kinase-like ATPase, C-terminal domain"/>
    <property type="match status" value="1"/>
</dbReference>
<dbReference type="EC" id="2.7.13.3" evidence="2"/>
<dbReference type="InterPro" id="IPR003661">
    <property type="entry name" value="HisK_dim/P_dom"/>
</dbReference>
<keyword evidence="4" id="KW-0808">Transferase</keyword>
<dbReference type="InterPro" id="IPR001789">
    <property type="entry name" value="Sig_transdc_resp-reg_receiver"/>
</dbReference>
<dbReference type="PROSITE" id="PS50109">
    <property type="entry name" value="HIS_KIN"/>
    <property type="match status" value="1"/>
</dbReference>
<dbReference type="InterPro" id="IPR035965">
    <property type="entry name" value="PAS-like_dom_sf"/>
</dbReference>
<feature type="domain" description="PAS" evidence="10">
    <location>
        <begin position="333"/>
        <end position="390"/>
    </location>
</feature>
<evidence type="ECO:0000313" key="11">
    <source>
        <dbReference type="EMBL" id="TRD19810.1"/>
    </source>
</evidence>
<dbReference type="GO" id="GO:0009927">
    <property type="term" value="F:histidine phosphotransfer kinase activity"/>
    <property type="evidence" value="ECO:0007669"/>
    <property type="project" value="TreeGrafter"/>
</dbReference>
<dbReference type="Gene3D" id="3.30.450.20">
    <property type="entry name" value="PAS domain"/>
    <property type="match status" value="2"/>
</dbReference>
<dbReference type="SUPFAM" id="SSF47384">
    <property type="entry name" value="Homodimeric domain of signal transducing histidine kinase"/>
    <property type="match status" value="1"/>
</dbReference>
<comment type="catalytic activity">
    <reaction evidence="1">
        <text>ATP + protein L-histidine = ADP + protein N-phospho-L-histidine.</text>
        <dbReference type="EC" id="2.7.13.3"/>
    </reaction>
</comment>
<dbReference type="SUPFAM" id="SSF55785">
    <property type="entry name" value="PYP-like sensor domain (PAS domain)"/>
    <property type="match status" value="2"/>
</dbReference>
<protein>
    <recommendedName>
        <fullName evidence="2">histidine kinase</fullName>
        <ecNumber evidence="2">2.7.13.3</ecNumber>
    </recommendedName>
</protein>
<dbReference type="InterPro" id="IPR013767">
    <property type="entry name" value="PAS_fold"/>
</dbReference>
<dbReference type="EMBL" id="VFSV01000015">
    <property type="protein sequence ID" value="TRD19810.1"/>
    <property type="molecule type" value="Genomic_DNA"/>
</dbReference>
<keyword evidence="12" id="KW-1185">Reference proteome</keyword>
<dbReference type="InterPro" id="IPR036097">
    <property type="entry name" value="HisK_dim/P_sf"/>
</dbReference>
<dbReference type="SMART" id="SM00091">
    <property type="entry name" value="PAS"/>
    <property type="match status" value="2"/>
</dbReference>
<dbReference type="PROSITE" id="PS50110">
    <property type="entry name" value="RESPONSE_REGULATORY"/>
    <property type="match status" value="1"/>
</dbReference>
<dbReference type="InterPro" id="IPR003594">
    <property type="entry name" value="HATPase_dom"/>
</dbReference>
<dbReference type="PROSITE" id="PS50112">
    <property type="entry name" value="PAS"/>
    <property type="match status" value="1"/>
</dbReference>
<name>A0A547Q076_9RHOB</name>
<dbReference type="InterPro" id="IPR004358">
    <property type="entry name" value="Sig_transdc_His_kin-like_C"/>
</dbReference>
<dbReference type="PANTHER" id="PTHR43047:SF62">
    <property type="entry name" value="SENSOR HISTIDINE KINASE DPIB"/>
    <property type="match status" value="1"/>
</dbReference>
<dbReference type="PANTHER" id="PTHR43047">
    <property type="entry name" value="TWO-COMPONENT HISTIDINE PROTEIN KINASE"/>
    <property type="match status" value="1"/>
</dbReference>
<feature type="domain" description="Histidine kinase" evidence="8">
    <location>
        <begin position="476"/>
        <end position="702"/>
    </location>
</feature>
<dbReference type="Pfam" id="PF02518">
    <property type="entry name" value="HATPase_c"/>
    <property type="match status" value="1"/>
</dbReference>
<dbReference type="SUPFAM" id="SSF55874">
    <property type="entry name" value="ATPase domain of HSP90 chaperone/DNA topoisomerase II/histidine kinase"/>
    <property type="match status" value="1"/>
</dbReference>
<proteinExistence type="predicted"/>
<dbReference type="Pfam" id="PF08448">
    <property type="entry name" value="PAS_4"/>
    <property type="match status" value="1"/>
</dbReference>
<evidence type="ECO:0000256" key="2">
    <source>
        <dbReference type="ARBA" id="ARBA00012438"/>
    </source>
</evidence>
<evidence type="ECO:0000256" key="7">
    <source>
        <dbReference type="SAM" id="Phobius"/>
    </source>
</evidence>
<dbReference type="SMART" id="SM00448">
    <property type="entry name" value="REC"/>
    <property type="match status" value="1"/>
</dbReference>
<dbReference type="Pfam" id="PF00989">
    <property type="entry name" value="PAS"/>
    <property type="match status" value="1"/>
</dbReference>
<dbReference type="PRINTS" id="PR00344">
    <property type="entry name" value="BCTRLSENSOR"/>
</dbReference>
<dbReference type="Proteomes" id="UP000318590">
    <property type="component" value="Unassembled WGS sequence"/>
</dbReference>
<evidence type="ECO:0000256" key="1">
    <source>
        <dbReference type="ARBA" id="ARBA00000085"/>
    </source>
</evidence>
<accession>A0A547Q076</accession>
<dbReference type="InterPro" id="IPR013656">
    <property type="entry name" value="PAS_4"/>
</dbReference>
<dbReference type="GO" id="GO:0005886">
    <property type="term" value="C:plasma membrane"/>
    <property type="evidence" value="ECO:0007669"/>
    <property type="project" value="TreeGrafter"/>
</dbReference>
<dbReference type="GO" id="GO:0000155">
    <property type="term" value="F:phosphorelay sensor kinase activity"/>
    <property type="evidence" value="ECO:0007669"/>
    <property type="project" value="InterPro"/>
</dbReference>
<gene>
    <name evidence="11" type="ORF">FEV53_10210</name>
</gene>
<dbReference type="InterPro" id="IPR000014">
    <property type="entry name" value="PAS"/>
</dbReference>
<keyword evidence="5" id="KW-0418">Kinase</keyword>
<dbReference type="AlphaFoldDB" id="A0A547Q076"/>
<evidence type="ECO:0000259" key="10">
    <source>
        <dbReference type="PROSITE" id="PS50112"/>
    </source>
</evidence>
<comment type="caution">
    <text evidence="11">The sequence shown here is derived from an EMBL/GenBank/DDBJ whole genome shotgun (WGS) entry which is preliminary data.</text>
</comment>
<keyword evidence="7" id="KW-1133">Transmembrane helix</keyword>
<evidence type="ECO:0000256" key="4">
    <source>
        <dbReference type="ARBA" id="ARBA00022679"/>
    </source>
</evidence>
<dbReference type="Pfam" id="PF00072">
    <property type="entry name" value="Response_reg"/>
    <property type="match status" value="1"/>
</dbReference>
<dbReference type="NCBIfam" id="TIGR00229">
    <property type="entry name" value="sensory_box"/>
    <property type="match status" value="1"/>
</dbReference>
<dbReference type="Gene3D" id="3.40.50.2300">
    <property type="match status" value="1"/>
</dbReference>
<dbReference type="OrthoDB" id="9796100at2"/>
<keyword evidence="7" id="KW-0472">Membrane</keyword>
<feature type="domain" description="Response regulatory" evidence="9">
    <location>
        <begin position="723"/>
        <end position="838"/>
    </location>
</feature>
<organism evidence="11 12">
    <name type="scientific">Palleronia caenipelagi</name>
    <dbReference type="NCBI Taxonomy" id="2489174"/>
    <lineage>
        <taxon>Bacteria</taxon>
        <taxon>Pseudomonadati</taxon>
        <taxon>Pseudomonadota</taxon>
        <taxon>Alphaproteobacteria</taxon>
        <taxon>Rhodobacterales</taxon>
        <taxon>Roseobacteraceae</taxon>
        <taxon>Palleronia</taxon>
    </lineage>
</organism>
<dbReference type="GO" id="GO:0006355">
    <property type="term" value="P:regulation of DNA-templated transcription"/>
    <property type="evidence" value="ECO:0007669"/>
    <property type="project" value="InterPro"/>
</dbReference>
<dbReference type="CDD" id="cd00156">
    <property type="entry name" value="REC"/>
    <property type="match status" value="1"/>
</dbReference>
<evidence type="ECO:0000313" key="12">
    <source>
        <dbReference type="Proteomes" id="UP000318590"/>
    </source>
</evidence>
<dbReference type="Gene3D" id="1.10.287.130">
    <property type="match status" value="1"/>
</dbReference>
<feature type="transmembrane region" description="Helical" evidence="7">
    <location>
        <begin position="168"/>
        <end position="191"/>
    </location>
</feature>
<keyword evidence="3 6" id="KW-0597">Phosphoprotein</keyword>
<feature type="modified residue" description="4-aspartylphosphate" evidence="6">
    <location>
        <position position="774"/>
    </location>
</feature>
<evidence type="ECO:0000259" key="9">
    <source>
        <dbReference type="PROSITE" id="PS50110"/>
    </source>
</evidence>
<keyword evidence="7" id="KW-0812">Transmembrane</keyword>
<dbReference type="SUPFAM" id="SSF52172">
    <property type="entry name" value="CheY-like"/>
    <property type="match status" value="1"/>
</dbReference>
<dbReference type="CDD" id="cd00130">
    <property type="entry name" value="PAS"/>
    <property type="match status" value="1"/>
</dbReference>